<keyword evidence="4" id="KW-1185">Reference proteome</keyword>
<comment type="function">
    <text evidence="2">Catalyzes the interconversion of methylthioribose-1-phosphate (MTR-1-P) into methylthioribulose-1-phosphate (MTRu-1-P).</text>
</comment>
<dbReference type="Gene3D" id="3.40.50.10470">
    <property type="entry name" value="Translation initiation factor eif-2b, domain 2"/>
    <property type="match status" value="1"/>
</dbReference>
<name>A0A2P2DHA7_9LEPT</name>
<organism evidence="3 4">
    <name type="scientific">Leptospira ellinghausenii</name>
    <dbReference type="NCBI Taxonomy" id="1917822"/>
    <lineage>
        <taxon>Bacteria</taxon>
        <taxon>Pseudomonadati</taxon>
        <taxon>Spirochaetota</taxon>
        <taxon>Spirochaetia</taxon>
        <taxon>Leptospirales</taxon>
        <taxon>Leptospiraceae</taxon>
        <taxon>Leptospira</taxon>
    </lineage>
</organism>
<dbReference type="EMBL" id="BFAZ01000009">
    <property type="protein sequence ID" value="GBF43950.1"/>
    <property type="molecule type" value="Genomic_DNA"/>
</dbReference>
<sequence>MPQPEFLPIQWKSTYLSLLDQRALPGKKEFLEIKSVEETIIAIRDMAVRGAPAIAITGIFGLTLGAKKKSGKVNSQEIESLIKQVFESRPTAVNLSFALQEAKKRVEGETLWESVQTVWESFALEMMVDDLNANQTLGKNGANLFPKNQEEFHIITHCNTGALATAGHGTALGVIRSLRDMGKKVVVYADETRPFLQGSRLTAFEMMEEGIECYIITDGMSGWLMNHRKIDAVLVGCDRVAANGDTANKIGTYNLAIVAHEHNVPFYVCATKDSFDLNLKTGEEIPIEMRKESEVTQFDFLKTHDGKYLFPEGKTSPVGARALNPSFDITKAKFIKNFITELGCFVPGEIPIRLKNV</sequence>
<dbReference type="SUPFAM" id="SSF100950">
    <property type="entry name" value="NagB/RpiA/CoA transferase-like"/>
    <property type="match status" value="1"/>
</dbReference>
<dbReference type="Gene3D" id="1.20.120.420">
    <property type="entry name" value="translation initiation factor eif-2b, domain 1"/>
    <property type="match status" value="1"/>
</dbReference>
<feature type="binding site" evidence="2">
    <location>
        <position position="89"/>
    </location>
    <ligand>
        <name>substrate</name>
    </ligand>
</feature>
<dbReference type="PANTHER" id="PTHR43475">
    <property type="entry name" value="METHYLTHIORIBOSE-1-PHOSPHATE ISOMERASE"/>
    <property type="match status" value="1"/>
</dbReference>
<keyword evidence="2" id="KW-0028">Amino-acid biosynthesis</keyword>
<dbReference type="GO" id="GO:0003743">
    <property type="term" value="F:translation initiation factor activity"/>
    <property type="evidence" value="ECO:0007669"/>
    <property type="project" value="UniProtKB-KW"/>
</dbReference>
<feature type="binding site" evidence="2">
    <location>
        <begin position="49"/>
        <end position="51"/>
    </location>
    <ligand>
        <name>substrate</name>
    </ligand>
</feature>
<reference evidence="4" key="1">
    <citation type="journal article" date="2019" name="Microbiol. Immunol.">
        <title>Molecular and phenotypic characterization of Leptospira johnsonii sp. nov., Leptospira ellinghausenii sp. nov. and Leptospira ryugenii sp. nov. isolated from soil and water in Japan.</title>
        <authorList>
            <person name="Masuzawa T."/>
            <person name="Saito M."/>
            <person name="Nakao R."/>
            <person name="Nikaido Y."/>
            <person name="Matsumoto M."/>
            <person name="Ogawa M."/>
            <person name="Yokoyama M."/>
            <person name="Hidaka Y."/>
            <person name="Tomita J."/>
            <person name="Sakakibara K."/>
            <person name="Suzuki K."/>
            <person name="Yasuda S."/>
            <person name="Sato H."/>
            <person name="Yamaguchi M."/>
            <person name="Yoshida S.I."/>
            <person name="Koizumi N."/>
            <person name="Kawamura Y."/>
        </authorList>
    </citation>
    <scope>NUCLEOTIDE SEQUENCE [LARGE SCALE GENOMIC DNA]</scope>
    <source>
        <strain evidence="4">E18</strain>
    </source>
</reference>
<comment type="pathway">
    <text evidence="2">Amino-acid biosynthesis; L-methionine biosynthesis via salvage pathway; L-methionine from S-methyl-5-thio-alpha-D-ribose 1-phosphate: step 1/6.</text>
</comment>
<dbReference type="InterPro" id="IPR000649">
    <property type="entry name" value="IF-2B-related"/>
</dbReference>
<evidence type="ECO:0000313" key="3">
    <source>
        <dbReference type="EMBL" id="GBF43950.1"/>
    </source>
</evidence>
<dbReference type="NCBIfam" id="TIGR00512">
    <property type="entry name" value="salvage_mtnA"/>
    <property type="match status" value="1"/>
</dbReference>
<dbReference type="UniPathway" id="UPA00904">
    <property type="reaction ID" value="UER00874"/>
</dbReference>
<dbReference type="PANTHER" id="PTHR43475:SF1">
    <property type="entry name" value="METHYLTHIORIBOSE-1-PHOSPHATE ISOMERASE"/>
    <property type="match status" value="1"/>
</dbReference>
<dbReference type="GO" id="GO:0046523">
    <property type="term" value="F:S-methyl-5-thioribose-1-phosphate isomerase activity"/>
    <property type="evidence" value="ECO:0007669"/>
    <property type="project" value="UniProtKB-UniRule"/>
</dbReference>
<evidence type="ECO:0000256" key="1">
    <source>
        <dbReference type="ARBA" id="ARBA00023235"/>
    </source>
</evidence>
<dbReference type="InterPro" id="IPR037171">
    <property type="entry name" value="NagB/RpiA_transferase-like"/>
</dbReference>
<dbReference type="RefSeq" id="WP_108960793.1">
    <property type="nucleotide sequence ID" value="NZ_BFAZ01000009.1"/>
</dbReference>
<dbReference type="AlphaFoldDB" id="A0A2P2DHA7"/>
<keyword evidence="1 2" id="KW-0413">Isomerase</keyword>
<dbReference type="Pfam" id="PF01008">
    <property type="entry name" value="IF-2B"/>
    <property type="match status" value="1"/>
</dbReference>
<comment type="catalytic activity">
    <reaction evidence="2">
        <text>5-(methylsulfanyl)-alpha-D-ribose 1-phosphate = 5-(methylsulfanyl)-D-ribulose 1-phosphate</text>
        <dbReference type="Rhea" id="RHEA:19989"/>
        <dbReference type="ChEBI" id="CHEBI:58533"/>
        <dbReference type="ChEBI" id="CHEBI:58548"/>
        <dbReference type="EC" id="5.3.1.23"/>
    </reaction>
</comment>
<evidence type="ECO:0000256" key="2">
    <source>
        <dbReference type="HAMAP-Rule" id="MF_01678"/>
    </source>
</evidence>
<dbReference type="InterPro" id="IPR005251">
    <property type="entry name" value="IF-M1Pi"/>
</dbReference>
<evidence type="ECO:0000313" key="4">
    <source>
        <dbReference type="Proteomes" id="UP000245206"/>
    </source>
</evidence>
<proteinExistence type="inferred from homology"/>
<keyword evidence="3" id="KW-0396">Initiation factor</keyword>
<dbReference type="InterPro" id="IPR027363">
    <property type="entry name" value="M1Pi_N"/>
</dbReference>
<dbReference type="HAMAP" id="MF_01678">
    <property type="entry name" value="Salvage_MtnA"/>
    <property type="match status" value="1"/>
</dbReference>
<protein>
    <recommendedName>
        <fullName evidence="2">Methylthioribose-1-phosphate isomerase</fullName>
        <shortName evidence="2">M1Pi</shortName>
        <shortName evidence="2">MTR-1-P isomerase</shortName>
        <ecNumber evidence="2">5.3.1.23</ecNumber>
    </recommendedName>
    <alternativeName>
        <fullName evidence="2">S-methyl-5-thioribose-1-phosphate isomerase</fullName>
    </alternativeName>
</protein>
<dbReference type="FunFam" id="1.20.120.420:FF:000003">
    <property type="entry name" value="Methylthioribose-1-phosphate isomerase"/>
    <property type="match status" value="1"/>
</dbReference>
<feature type="site" description="Transition state stabilizer" evidence="2">
    <location>
        <position position="158"/>
    </location>
</feature>
<dbReference type="EC" id="5.3.1.23" evidence="2"/>
<feature type="binding site" evidence="2">
    <location>
        <position position="197"/>
    </location>
    <ligand>
        <name>substrate</name>
    </ligand>
</feature>
<comment type="similarity">
    <text evidence="2">Belongs to the EIF-2B alpha/beta/delta subunits family. MtnA subfamily.</text>
</comment>
<gene>
    <name evidence="2" type="primary">mtnA</name>
    <name evidence="3" type="ORF">LPTSP2_32530</name>
</gene>
<feature type="active site" description="Proton donor" evidence="2">
    <location>
        <position position="238"/>
    </location>
</feature>
<dbReference type="FunFam" id="3.40.50.10470:FF:000006">
    <property type="entry name" value="Methylthioribose-1-phosphate isomerase"/>
    <property type="match status" value="1"/>
</dbReference>
<accession>A0A2P2DHA7</accession>
<dbReference type="NCBIfam" id="NF004326">
    <property type="entry name" value="PRK05720.1"/>
    <property type="match status" value="1"/>
</dbReference>
<feature type="binding site" evidence="2">
    <location>
        <begin position="248"/>
        <end position="249"/>
    </location>
    <ligand>
        <name>substrate</name>
    </ligand>
</feature>
<dbReference type="Proteomes" id="UP000245206">
    <property type="component" value="Unassembled WGS sequence"/>
</dbReference>
<comment type="caution">
    <text evidence="3">The sequence shown here is derived from an EMBL/GenBank/DDBJ whole genome shotgun (WGS) entry which is preliminary data.</text>
</comment>
<dbReference type="NCBIfam" id="TIGR00524">
    <property type="entry name" value="eIF-2B_rel"/>
    <property type="match status" value="1"/>
</dbReference>
<dbReference type="InterPro" id="IPR042529">
    <property type="entry name" value="IF_2B-like_C"/>
</dbReference>
<dbReference type="GO" id="GO:0019509">
    <property type="term" value="P:L-methionine salvage from methylthioadenosine"/>
    <property type="evidence" value="ECO:0007669"/>
    <property type="project" value="UniProtKB-UniRule"/>
</dbReference>
<keyword evidence="2" id="KW-0486">Methionine biosynthesis</keyword>
<keyword evidence="3" id="KW-0648">Protein biosynthesis</keyword>
<dbReference type="OrthoDB" id="9803436at2"/>
<dbReference type="InterPro" id="IPR011559">
    <property type="entry name" value="Initiation_fac_2B_a/b/d"/>
</dbReference>